<proteinExistence type="predicted"/>
<dbReference type="Proteomes" id="UP000772812">
    <property type="component" value="Unassembled WGS sequence"/>
</dbReference>
<keyword evidence="2" id="KW-1003">Cell membrane</keyword>
<keyword evidence="3 10" id="KW-0328">Glycosyltransferase</keyword>
<feature type="transmembrane region" description="Helical" evidence="8">
    <location>
        <begin position="166"/>
        <end position="192"/>
    </location>
</feature>
<accession>A0ABS1GGS6</accession>
<evidence type="ECO:0000313" key="10">
    <source>
        <dbReference type="EMBL" id="MBK3332090.1"/>
    </source>
</evidence>
<evidence type="ECO:0000256" key="5">
    <source>
        <dbReference type="ARBA" id="ARBA00022692"/>
    </source>
</evidence>
<dbReference type="PANTHER" id="PTHR33908:SF3">
    <property type="entry name" value="UNDECAPRENYL PHOSPHATE-ALPHA-4-AMINO-4-DEOXY-L-ARABINOSE ARABINOSYL TRANSFERASE"/>
    <property type="match status" value="1"/>
</dbReference>
<evidence type="ECO:0000313" key="11">
    <source>
        <dbReference type="Proteomes" id="UP000772812"/>
    </source>
</evidence>
<keyword evidence="6 8" id="KW-1133">Transmembrane helix</keyword>
<organism evidence="10 11">
    <name type="scientific">Persephonella atlantica</name>
    <dbReference type="NCBI Taxonomy" id="2699429"/>
    <lineage>
        <taxon>Bacteria</taxon>
        <taxon>Pseudomonadati</taxon>
        <taxon>Aquificota</taxon>
        <taxon>Aquificia</taxon>
        <taxon>Aquificales</taxon>
        <taxon>Hydrogenothermaceae</taxon>
        <taxon>Persephonella</taxon>
    </lineage>
</organism>
<evidence type="ECO:0000256" key="7">
    <source>
        <dbReference type="ARBA" id="ARBA00023136"/>
    </source>
</evidence>
<keyword evidence="11" id="KW-1185">Reference proteome</keyword>
<dbReference type="RefSeq" id="WP_200673479.1">
    <property type="nucleotide sequence ID" value="NZ_JAACYA010000001.1"/>
</dbReference>
<evidence type="ECO:0000256" key="4">
    <source>
        <dbReference type="ARBA" id="ARBA00022679"/>
    </source>
</evidence>
<dbReference type="InterPro" id="IPR050297">
    <property type="entry name" value="LipidA_mod_glycosyltrf_83"/>
</dbReference>
<evidence type="ECO:0000256" key="1">
    <source>
        <dbReference type="ARBA" id="ARBA00004651"/>
    </source>
</evidence>
<keyword evidence="7 8" id="KW-0472">Membrane</keyword>
<evidence type="ECO:0000256" key="2">
    <source>
        <dbReference type="ARBA" id="ARBA00022475"/>
    </source>
</evidence>
<feature type="domain" description="Glycosyltransferase RgtA/B/C/D-like" evidence="9">
    <location>
        <begin position="59"/>
        <end position="218"/>
    </location>
</feature>
<feature type="transmembrane region" description="Helical" evidence="8">
    <location>
        <begin position="136"/>
        <end position="154"/>
    </location>
</feature>
<dbReference type="GO" id="GO:0016757">
    <property type="term" value="F:glycosyltransferase activity"/>
    <property type="evidence" value="ECO:0007669"/>
    <property type="project" value="UniProtKB-KW"/>
</dbReference>
<reference evidence="10 11" key="1">
    <citation type="journal article" date="2021" name="Syst. Appl. Microbiol.">
        <title>Persephonella atlantica sp. nov.: How to adapt to physico-chemical gradients in high temperature hydrothermal habitats.</title>
        <authorList>
            <person name="Francois D.X."/>
            <person name="Godfroy A."/>
            <person name="Mathien C."/>
            <person name="Aube J."/>
            <person name="Cathalot C."/>
            <person name="Lesongeur F."/>
            <person name="L'Haridon S."/>
            <person name="Philippon X."/>
            <person name="Roussel E.G."/>
        </authorList>
    </citation>
    <scope>NUCLEOTIDE SEQUENCE [LARGE SCALE GENOMIC DNA]</scope>
    <source>
        <strain evidence="10 11">MO1340</strain>
    </source>
</reference>
<keyword evidence="4" id="KW-0808">Transferase</keyword>
<comment type="subcellular location">
    <subcellularLocation>
        <location evidence="1">Cell membrane</location>
        <topology evidence="1">Multi-pass membrane protein</topology>
    </subcellularLocation>
</comment>
<gene>
    <name evidence="10" type="ORF">GWK41_03280</name>
</gene>
<sequence length="452" mass="52555">MKKGLKIKVLIFLGLVSLLINLNVYEFRGEESLRVIVAYEMVTSNNYLQPTFLGDLYFNKPPFFNWLIAGVSFFIPWSEYTGRVVSVFFVFLTVLLIIHFSYKLFGNRILSLLAGLVYLVSVDILFWYGYLAEIDVTLTFFLFLSFYLLYVGFFENKRMFIIFSGLFTGISFLIKGFPAFVFFGLTYISFVIFSKRWKEFFNPAVYIAAVLAVVIPLLWIVNTPYPDIYIKRLFIESISRTRGGTDILKFLSHLVYYPVLNFKQFLPGSAFLLIAFLLYRKENTVLNIPFGIRIFVLATIVNYMPYILAVESRGRYIIPLFPILSIITAYLISSVEKKNLVRYFMYTSIFLITARFLLGFIGFPILMEKKASRKRVAYSIADTIDIQKKIACDCKSEKTICLYLDFIKGAPLKTSRHIPDWNYLIDCSQKKKGEVLSIYDLKGKKIYLYKRK</sequence>
<feature type="transmembrane region" description="Helical" evidence="8">
    <location>
        <begin position="316"/>
        <end position="332"/>
    </location>
</feature>
<evidence type="ECO:0000256" key="3">
    <source>
        <dbReference type="ARBA" id="ARBA00022676"/>
    </source>
</evidence>
<dbReference type="PANTHER" id="PTHR33908">
    <property type="entry name" value="MANNOSYLTRANSFERASE YKCB-RELATED"/>
    <property type="match status" value="1"/>
</dbReference>
<feature type="transmembrane region" description="Helical" evidence="8">
    <location>
        <begin position="7"/>
        <end position="25"/>
    </location>
</feature>
<evidence type="ECO:0000256" key="6">
    <source>
        <dbReference type="ARBA" id="ARBA00022989"/>
    </source>
</evidence>
<dbReference type="InterPro" id="IPR038731">
    <property type="entry name" value="RgtA/B/C-like"/>
</dbReference>
<feature type="transmembrane region" description="Helical" evidence="8">
    <location>
        <begin position="109"/>
        <end position="130"/>
    </location>
</feature>
<evidence type="ECO:0000259" key="9">
    <source>
        <dbReference type="Pfam" id="PF13231"/>
    </source>
</evidence>
<feature type="transmembrane region" description="Helical" evidence="8">
    <location>
        <begin position="290"/>
        <end position="309"/>
    </location>
</feature>
<feature type="transmembrane region" description="Helical" evidence="8">
    <location>
        <begin position="344"/>
        <end position="366"/>
    </location>
</feature>
<name>A0ABS1GGS6_9AQUI</name>
<comment type="caution">
    <text evidence="10">The sequence shown here is derived from an EMBL/GenBank/DDBJ whole genome shotgun (WGS) entry which is preliminary data.</text>
</comment>
<evidence type="ECO:0000256" key="8">
    <source>
        <dbReference type="SAM" id="Phobius"/>
    </source>
</evidence>
<feature type="transmembrane region" description="Helical" evidence="8">
    <location>
        <begin position="80"/>
        <end position="102"/>
    </location>
</feature>
<protein>
    <submittedName>
        <fullName evidence="10">Dolichyl-phosphate-mannose--protein mannosyltransferase</fullName>
    </submittedName>
</protein>
<dbReference type="Pfam" id="PF13231">
    <property type="entry name" value="PMT_2"/>
    <property type="match status" value="1"/>
</dbReference>
<feature type="transmembrane region" description="Helical" evidence="8">
    <location>
        <begin position="254"/>
        <end position="278"/>
    </location>
</feature>
<keyword evidence="5 8" id="KW-0812">Transmembrane</keyword>
<feature type="transmembrane region" description="Helical" evidence="8">
    <location>
        <begin position="204"/>
        <end position="222"/>
    </location>
</feature>
<dbReference type="EMBL" id="JAACYA010000001">
    <property type="protein sequence ID" value="MBK3332090.1"/>
    <property type="molecule type" value="Genomic_DNA"/>
</dbReference>